<dbReference type="Proteomes" id="UP001189429">
    <property type="component" value="Unassembled WGS sequence"/>
</dbReference>
<comment type="caution">
    <text evidence="2">The sequence shown here is derived from an EMBL/GenBank/DDBJ whole genome shotgun (WGS) entry which is preliminary data.</text>
</comment>
<sequence>MVAMSSATVLSSVTILCAFVAPSGTVYNAEIYPDSECSGSPSNIRYFKKATDSLDCYVFTDVTGEHMGDSFDVTCLGDRATFNSFRSENCTGSIVAWGTTPWAGYTSKMCIGYVHT</sequence>
<keyword evidence="1" id="KW-0732">Signal</keyword>
<organism evidence="2 3">
    <name type="scientific">Prorocentrum cordatum</name>
    <dbReference type="NCBI Taxonomy" id="2364126"/>
    <lineage>
        <taxon>Eukaryota</taxon>
        <taxon>Sar</taxon>
        <taxon>Alveolata</taxon>
        <taxon>Dinophyceae</taxon>
        <taxon>Prorocentrales</taxon>
        <taxon>Prorocentraceae</taxon>
        <taxon>Prorocentrum</taxon>
    </lineage>
</organism>
<feature type="chain" id="PRO_5046533138" evidence="1">
    <location>
        <begin position="26"/>
        <end position="116"/>
    </location>
</feature>
<name>A0ABN9XJE1_9DINO</name>
<keyword evidence="3" id="KW-1185">Reference proteome</keyword>
<reference evidence="2" key="1">
    <citation type="submission" date="2023-10" db="EMBL/GenBank/DDBJ databases">
        <authorList>
            <person name="Chen Y."/>
            <person name="Shah S."/>
            <person name="Dougan E. K."/>
            <person name="Thang M."/>
            <person name="Chan C."/>
        </authorList>
    </citation>
    <scope>NUCLEOTIDE SEQUENCE [LARGE SCALE GENOMIC DNA]</scope>
</reference>
<feature type="signal peptide" evidence="1">
    <location>
        <begin position="1"/>
        <end position="25"/>
    </location>
</feature>
<evidence type="ECO:0000313" key="3">
    <source>
        <dbReference type="Proteomes" id="UP001189429"/>
    </source>
</evidence>
<protein>
    <submittedName>
        <fullName evidence="2">Uncharacterized protein</fullName>
    </submittedName>
</protein>
<proteinExistence type="predicted"/>
<accession>A0ABN9XJE1</accession>
<evidence type="ECO:0000313" key="2">
    <source>
        <dbReference type="EMBL" id="CAK0899919.1"/>
    </source>
</evidence>
<gene>
    <name evidence="2" type="ORF">PCOR1329_LOCUS77337</name>
</gene>
<evidence type="ECO:0000256" key="1">
    <source>
        <dbReference type="SAM" id="SignalP"/>
    </source>
</evidence>
<dbReference type="EMBL" id="CAUYUJ010020693">
    <property type="protein sequence ID" value="CAK0899919.1"/>
    <property type="molecule type" value="Genomic_DNA"/>
</dbReference>